<sequence length="257" mass="27694">MTRDARISDSVISNTHANHFNRNNFVGFIPPVNSSLVGGGNLNPSANSTTPIINTLVPNVVSAIPQNVPLVINAGGGVPQTPRPPLVDVNRETSTPININIPPALSNISPIINISENANNTSRPRENIIPPLTGENPIDALNKSLNTLPCLEESGLNRDPFSGFPSLDSSDERTMSRIESLLDNPRGLSYTFEDNIVEPPVPINILPQVVIPELVPNIIASPERVNRSRLPIPVVVNSPPAARLRSTNKKPTGFYKL</sequence>
<dbReference type="EMBL" id="CAJOBF010012664">
    <property type="protein sequence ID" value="CAF4321231.1"/>
    <property type="molecule type" value="Genomic_DNA"/>
</dbReference>
<evidence type="ECO:0000313" key="1">
    <source>
        <dbReference type="EMBL" id="CAF2116616.1"/>
    </source>
</evidence>
<comment type="caution">
    <text evidence="2">The sequence shown here is derived from an EMBL/GenBank/DDBJ whole genome shotgun (WGS) entry which is preliminary data.</text>
</comment>
<dbReference type="AlphaFoldDB" id="A0A820J976"/>
<proteinExistence type="predicted"/>
<reference evidence="2" key="1">
    <citation type="submission" date="2021-02" db="EMBL/GenBank/DDBJ databases">
        <authorList>
            <person name="Nowell W R."/>
        </authorList>
    </citation>
    <scope>NUCLEOTIDE SEQUENCE</scope>
</reference>
<dbReference type="Proteomes" id="UP000663842">
    <property type="component" value="Unassembled WGS sequence"/>
</dbReference>
<name>A0A820J976_9BILA</name>
<evidence type="ECO:0000313" key="2">
    <source>
        <dbReference type="EMBL" id="CAF4321231.1"/>
    </source>
</evidence>
<dbReference type="Proteomes" id="UP000663887">
    <property type="component" value="Unassembled WGS sequence"/>
</dbReference>
<accession>A0A820J976</accession>
<dbReference type="EMBL" id="CAJNRG010009750">
    <property type="protein sequence ID" value="CAF2116616.1"/>
    <property type="molecule type" value="Genomic_DNA"/>
</dbReference>
<gene>
    <name evidence="2" type="ORF">UXM345_LOCUS34481</name>
    <name evidence="1" type="ORF">XDN619_LOCUS21711</name>
</gene>
<organism evidence="2 3">
    <name type="scientific">Rotaria magnacalcarata</name>
    <dbReference type="NCBI Taxonomy" id="392030"/>
    <lineage>
        <taxon>Eukaryota</taxon>
        <taxon>Metazoa</taxon>
        <taxon>Spiralia</taxon>
        <taxon>Gnathifera</taxon>
        <taxon>Rotifera</taxon>
        <taxon>Eurotatoria</taxon>
        <taxon>Bdelloidea</taxon>
        <taxon>Philodinida</taxon>
        <taxon>Philodinidae</taxon>
        <taxon>Rotaria</taxon>
    </lineage>
</organism>
<protein>
    <submittedName>
        <fullName evidence="2">Uncharacterized protein</fullName>
    </submittedName>
</protein>
<evidence type="ECO:0000313" key="3">
    <source>
        <dbReference type="Proteomes" id="UP000663842"/>
    </source>
</evidence>